<evidence type="ECO:0000313" key="1">
    <source>
        <dbReference type="EMBL" id="KAI4465846.1"/>
    </source>
</evidence>
<gene>
    <name evidence="1" type="ORF">MML48_3g00007712</name>
</gene>
<keyword evidence="2" id="KW-1185">Reference proteome</keyword>
<proteinExistence type="predicted"/>
<reference evidence="1" key="1">
    <citation type="submission" date="2022-04" db="EMBL/GenBank/DDBJ databases">
        <title>Chromosome-scale genome assembly of Holotrichia oblita Faldermann.</title>
        <authorList>
            <person name="Rongchong L."/>
        </authorList>
    </citation>
    <scope>NUCLEOTIDE SEQUENCE</scope>
    <source>
        <strain evidence="1">81SQS9</strain>
    </source>
</reference>
<protein>
    <submittedName>
        <fullName evidence="1">N-acetylglucosaminyl-phosphatidylinositol biosynthetic protein</fullName>
    </submittedName>
</protein>
<dbReference type="EMBL" id="CM043017">
    <property type="protein sequence ID" value="KAI4465846.1"/>
    <property type="molecule type" value="Genomic_DNA"/>
</dbReference>
<organism evidence="1 2">
    <name type="scientific">Holotrichia oblita</name>
    <name type="common">Chafer beetle</name>
    <dbReference type="NCBI Taxonomy" id="644536"/>
    <lineage>
        <taxon>Eukaryota</taxon>
        <taxon>Metazoa</taxon>
        <taxon>Ecdysozoa</taxon>
        <taxon>Arthropoda</taxon>
        <taxon>Hexapoda</taxon>
        <taxon>Insecta</taxon>
        <taxon>Pterygota</taxon>
        <taxon>Neoptera</taxon>
        <taxon>Endopterygota</taxon>
        <taxon>Coleoptera</taxon>
        <taxon>Polyphaga</taxon>
        <taxon>Scarabaeiformia</taxon>
        <taxon>Scarabaeidae</taxon>
        <taxon>Melolonthinae</taxon>
        <taxon>Holotrichia</taxon>
    </lineage>
</organism>
<sequence length="478" mass="54398">MDCYDCNRFSMVSDFFYPNMGGVEEHIYNLSQCLIGNGHKVVIMTHSYGDRIGIRYMTNGLKIYYLPIRVFYNQCILPTMISNIPLIRYILIREDIDIVHGHSAFSALAHEAIFIGSLLGLKTVFTDHSLFGFADGSAIITNKFLEITLSDCNHCICVSHTGKENTVLRGRIDFNKVSVIPNAVDTYTFTPDINRRSQSNITIVIVSRLVYRKGVDLMAHVISQLCSIYRDINFLIGGDGPKRWLVQYHLLSLKTEDNICLKLSRLLEEIRERQGLQHRVTLLGSLEHSQVRDVLNQGHIFLNTSLTEAYCMAIVEAASCGLLVVSTKVGGIPEVLPPDLIYLTEPTVESLVEGIVVSLYISILAFYVDNSIEGLSRAIQDFKSKNFVCPYDCHQRIKEYYNWSNVTVRTERVYNKIFNEEQHSLAQKLARCLRTGVWPFLILISLCDIILRILDVVVPRKHIDIAQGYRCSRKNKQD</sequence>
<accession>A0ACB9TG55</accession>
<evidence type="ECO:0000313" key="2">
    <source>
        <dbReference type="Proteomes" id="UP001056778"/>
    </source>
</evidence>
<name>A0ACB9TG55_HOLOL</name>
<dbReference type="Proteomes" id="UP001056778">
    <property type="component" value="Chromosome 3"/>
</dbReference>
<comment type="caution">
    <text evidence="1">The sequence shown here is derived from an EMBL/GenBank/DDBJ whole genome shotgun (WGS) entry which is preliminary data.</text>
</comment>